<dbReference type="GO" id="GO:0071949">
    <property type="term" value="F:FAD binding"/>
    <property type="evidence" value="ECO:0007669"/>
    <property type="project" value="TreeGrafter"/>
</dbReference>
<dbReference type="InterPro" id="IPR036134">
    <property type="entry name" value="Crypto/Photolyase_FAD-like_sf"/>
</dbReference>
<dbReference type="SUPFAM" id="SSF48173">
    <property type="entry name" value="Cryptochrome/photolyase FAD-binding domain"/>
    <property type="match status" value="1"/>
</dbReference>
<proteinExistence type="inferred from homology"/>
<dbReference type="GO" id="GO:0003904">
    <property type="term" value="F:deoxyribodipyrimidine photo-lyase activity"/>
    <property type="evidence" value="ECO:0007669"/>
    <property type="project" value="TreeGrafter"/>
</dbReference>
<dbReference type="GO" id="GO:0000719">
    <property type="term" value="P:photoreactive repair"/>
    <property type="evidence" value="ECO:0007669"/>
    <property type="project" value="TreeGrafter"/>
</dbReference>
<feature type="binding site" evidence="2">
    <location>
        <begin position="377"/>
        <end position="381"/>
    </location>
    <ligand>
        <name>FAD</name>
        <dbReference type="ChEBI" id="CHEBI:57692"/>
    </ligand>
</feature>
<dbReference type="Gene3D" id="3.40.50.620">
    <property type="entry name" value="HUPs"/>
    <property type="match status" value="1"/>
</dbReference>
<dbReference type="Pfam" id="PF00875">
    <property type="entry name" value="DNA_photolyase"/>
    <property type="match status" value="1"/>
</dbReference>
<evidence type="ECO:0000256" key="2">
    <source>
        <dbReference type="PIRSR" id="PIRSR602081-1"/>
    </source>
</evidence>
<dbReference type="PANTHER" id="PTHR11455">
    <property type="entry name" value="CRYPTOCHROME"/>
    <property type="match status" value="1"/>
</dbReference>
<protein>
    <recommendedName>
        <fullName evidence="4">Photolyase/cryptochrome alpha/beta domain-containing protein</fullName>
    </recommendedName>
</protein>
<dbReference type="PROSITE" id="PS51645">
    <property type="entry name" value="PHR_CRY_ALPHA_BETA"/>
    <property type="match status" value="1"/>
</dbReference>
<comment type="cofactor">
    <cofactor evidence="2">
        <name>FAD</name>
        <dbReference type="ChEBI" id="CHEBI:57692"/>
    </cofactor>
    <text evidence="2">Binds 1 FAD per subunit.</text>
</comment>
<feature type="binding site" evidence="2">
    <location>
        <begin position="422"/>
        <end position="429"/>
    </location>
    <ligand>
        <name>FAD</name>
        <dbReference type="ChEBI" id="CHEBI:57692"/>
    </ligand>
</feature>
<comment type="similarity">
    <text evidence="1">Belongs to the DNA photolyase class-1 family.</text>
</comment>
<dbReference type="InterPro" id="IPR006050">
    <property type="entry name" value="DNA_photolyase_N"/>
</dbReference>
<gene>
    <name evidence="5" type="ORF">POBO1169_LOCUS4269</name>
</gene>
<dbReference type="GO" id="GO:0003677">
    <property type="term" value="F:DNA binding"/>
    <property type="evidence" value="ECO:0007669"/>
    <property type="project" value="TreeGrafter"/>
</dbReference>
<evidence type="ECO:0000313" key="5">
    <source>
        <dbReference type="EMBL" id="CAD8656106.1"/>
    </source>
</evidence>
<dbReference type="InterPro" id="IPR014729">
    <property type="entry name" value="Rossmann-like_a/b/a_fold"/>
</dbReference>
<feature type="region of interest" description="Disordered" evidence="3">
    <location>
        <begin position="20"/>
        <end position="60"/>
    </location>
</feature>
<feature type="domain" description="Photolyase/cryptochrome alpha/beta" evidence="4">
    <location>
        <begin position="123"/>
        <end position="257"/>
    </location>
</feature>
<dbReference type="InterPro" id="IPR036155">
    <property type="entry name" value="Crypto/Photolyase_N_sf"/>
</dbReference>
<accession>A0A7S0N2B6</accession>
<dbReference type="InterPro" id="IPR002081">
    <property type="entry name" value="Cryptochrome/DNA_photolyase_1"/>
</dbReference>
<dbReference type="PANTHER" id="PTHR11455:SF2">
    <property type="entry name" value="BLUE-LIGHT PHOTORECEPTOR PHR2"/>
    <property type="match status" value="1"/>
</dbReference>
<evidence type="ECO:0000259" key="4">
    <source>
        <dbReference type="PROSITE" id="PS51645"/>
    </source>
</evidence>
<dbReference type="AlphaFoldDB" id="A0A7S0N2B6"/>
<keyword evidence="2" id="KW-0274">FAD</keyword>
<evidence type="ECO:0000256" key="3">
    <source>
        <dbReference type="SAM" id="MobiDB-lite"/>
    </source>
</evidence>
<keyword evidence="2" id="KW-0285">Flavoprotein</keyword>
<dbReference type="Gene3D" id="1.25.40.80">
    <property type="match status" value="1"/>
</dbReference>
<name>A0A7S0N2B6_9CHLO</name>
<evidence type="ECO:0000256" key="1">
    <source>
        <dbReference type="ARBA" id="ARBA00005862"/>
    </source>
</evidence>
<reference evidence="5" key="1">
    <citation type="submission" date="2021-01" db="EMBL/GenBank/DDBJ databases">
        <authorList>
            <person name="Corre E."/>
            <person name="Pelletier E."/>
            <person name="Niang G."/>
            <person name="Scheremetjew M."/>
            <person name="Finn R."/>
            <person name="Kale V."/>
            <person name="Holt S."/>
            <person name="Cochrane G."/>
            <person name="Meng A."/>
            <person name="Brown T."/>
            <person name="Cohen L."/>
        </authorList>
    </citation>
    <scope>NUCLEOTIDE SEQUENCE</scope>
    <source>
        <strain evidence="5">CCMP722</strain>
    </source>
</reference>
<feature type="region of interest" description="Disordered" evidence="3">
    <location>
        <begin position="319"/>
        <end position="340"/>
    </location>
</feature>
<organism evidence="5">
    <name type="scientific">Pyramimonas obovata</name>
    <dbReference type="NCBI Taxonomy" id="1411642"/>
    <lineage>
        <taxon>Eukaryota</taxon>
        <taxon>Viridiplantae</taxon>
        <taxon>Chlorophyta</taxon>
        <taxon>Pyramimonadophyceae</taxon>
        <taxon>Pyramimonadales</taxon>
        <taxon>Pyramimonadaceae</taxon>
        <taxon>Pyramimonas</taxon>
        <taxon>Pyramimonas incertae sedis</taxon>
    </lineage>
</organism>
<feature type="compositionally biased region" description="Low complexity" evidence="3">
    <location>
        <begin position="44"/>
        <end position="60"/>
    </location>
</feature>
<dbReference type="SUPFAM" id="SSF52425">
    <property type="entry name" value="Cryptochrome/photolyase, N-terminal domain"/>
    <property type="match status" value="1"/>
</dbReference>
<dbReference type="EMBL" id="HBFA01008182">
    <property type="protein sequence ID" value="CAD8656106.1"/>
    <property type="molecule type" value="Transcribed_RNA"/>
</dbReference>
<sequence length="454" mass="49267">MMEDSSPLASMASLSIALLDSPVLTVPQQPRPTESRAKATPIVALNAAPPKKAPSAAALGAAPRAGDGVLPAEKQSGAVWRNEPAAPTVTGMKAAGSTFPRFGWSRRHNANKPPRNDIAGAHKASLVWFRSDLRVHDNEVLNRAHADSASVVPVYVFDPTDYGKSSSGFDKTGPYRAQFLIECVKDLRRQLKKIGSELVVRVGQPAEVLARLVKETGATALYSHSEVTAEESQLENKVQSAVKDMGAELKLFWGSTLYHLEDLPFTLEQMPTTYGSFRERVQNVKIRPTLKPPTTLKGFPAGCSVDFGDVPTLKQLGLSASAKKPETSTSSPKQAHPTLIGGENEALHRLKNFVNDRLKSSKGTAQLSPAPTGANFSCKISPWLAMGCLSPRHMYAELWAQAGKGKKGEGKGDNGMNWLVFELLWRDFFRFITKKHSTVQTPKTAPARPHFVLA</sequence>